<proteinExistence type="predicted"/>
<comment type="caution">
    <text evidence="2">The sequence shown here is derived from an EMBL/GenBank/DDBJ whole genome shotgun (WGS) entry which is preliminary data.</text>
</comment>
<dbReference type="Proteomes" id="UP001194696">
    <property type="component" value="Unassembled WGS sequence"/>
</dbReference>
<evidence type="ECO:0008006" key="4">
    <source>
        <dbReference type="Google" id="ProtNLM"/>
    </source>
</evidence>
<evidence type="ECO:0000313" key="3">
    <source>
        <dbReference type="Proteomes" id="UP001194696"/>
    </source>
</evidence>
<feature type="signal peptide" evidence="1">
    <location>
        <begin position="1"/>
        <end position="18"/>
    </location>
</feature>
<feature type="non-terminal residue" evidence="2">
    <location>
        <position position="441"/>
    </location>
</feature>
<gene>
    <name evidence="2" type="ORF">BGZ96_012107</name>
</gene>
<feature type="chain" id="PRO_5046577453" description="Secreted protein" evidence="1">
    <location>
        <begin position="19"/>
        <end position="441"/>
    </location>
</feature>
<dbReference type="EMBL" id="JAAAIM010000895">
    <property type="protein sequence ID" value="KAG0283489.1"/>
    <property type="molecule type" value="Genomic_DNA"/>
</dbReference>
<keyword evidence="1" id="KW-0732">Signal</keyword>
<keyword evidence="3" id="KW-1185">Reference proteome</keyword>
<organism evidence="2 3">
    <name type="scientific">Linnemannia gamsii</name>
    <dbReference type="NCBI Taxonomy" id="64522"/>
    <lineage>
        <taxon>Eukaryota</taxon>
        <taxon>Fungi</taxon>
        <taxon>Fungi incertae sedis</taxon>
        <taxon>Mucoromycota</taxon>
        <taxon>Mortierellomycotina</taxon>
        <taxon>Mortierellomycetes</taxon>
        <taxon>Mortierellales</taxon>
        <taxon>Mortierellaceae</taxon>
        <taxon>Linnemannia</taxon>
    </lineage>
</organism>
<protein>
    <recommendedName>
        <fullName evidence="4">Secreted protein</fullName>
    </recommendedName>
</protein>
<sequence>MRFSAVAIAAALIAVANAKSDYFPFPREGACVEACTDLHGKARFPEYNDVDEYGPRFIESLSYSYDSSSDKYGPFMNDVGGCISSCPGTQLMTYADLYPQKKKWYDDNKLGTPPTRPVDPAFPFTPNGPCVAACTLQAGRSLNPNYSEDPKSPYFWQSMAYYFVPGSNDNNKFMTSAGFCMVPCPQSELDLFQNQFSAQVKWYNANKPSTTVPTTTVPTTTTTAPPVVTTLPPGVDPAYPFQPNGPCVNTCVTTVGKKMFPNFSEDPKSPYFWESLAYSFESGSPNTRNFMMDVGMCQGVCPAAENALYSEQFYYQKQWYLANKPKATTVAPTVPTTTITTTTTTSGPVPTGPVNPGGGFDYPFKPNGPCVSACTNKIGKEMFPNYSEDPKSPYFIQSLSYSFESGSENTGKFMSGVGRCQGVCPAAENQLYLDQFQDQKA</sequence>
<reference evidence="2 3" key="1">
    <citation type="journal article" date="2020" name="Fungal Divers.">
        <title>Resolving the Mortierellaceae phylogeny through synthesis of multi-gene phylogenetics and phylogenomics.</title>
        <authorList>
            <person name="Vandepol N."/>
            <person name="Liber J."/>
            <person name="Desiro A."/>
            <person name="Na H."/>
            <person name="Kennedy M."/>
            <person name="Barry K."/>
            <person name="Grigoriev I.V."/>
            <person name="Miller A.N."/>
            <person name="O'Donnell K."/>
            <person name="Stajich J.E."/>
            <person name="Bonito G."/>
        </authorList>
    </citation>
    <scope>NUCLEOTIDE SEQUENCE [LARGE SCALE GENOMIC DNA]</scope>
    <source>
        <strain evidence="2 3">AD045</strain>
    </source>
</reference>
<evidence type="ECO:0000313" key="2">
    <source>
        <dbReference type="EMBL" id="KAG0283489.1"/>
    </source>
</evidence>
<accession>A0ABQ7JR90</accession>
<evidence type="ECO:0000256" key="1">
    <source>
        <dbReference type="SAM" id="SignalP"/>
    </source>
</evidence>
<name>A0ABQ7JR90_9FUNG</name>